<protein>
    <submittedName>
        <fullName evidence="2">Signal peptidase</fullName>
    </submittedName>
</protein>
<accession>A0A3D3R791</accession>
<evidence type="ECO:0000313" key="2">
    <source>
        <dbReference type="EMBL" id="HCO23968.1"/>
    </source>
</evidence>
<name>A0A3D3R791_9PLAN</name>
<dbReference type="PROSITE" id="PS51411">
    <property type="entry name" value="PSP1_C"/>
    <property type="match status" value="1"/>
</dbReference>
<sequence length="283" mass="32477">MNIEASGYIVRYGSTRLIGEFTSKGLPELPRNAAVIIKSDRGHEWGEVLSPATERVKSFMKDAAVAGRIIRLVTDDDYRQRDQNRHEERNEFLGCQELVNEHKLQMQLVDVEHLFGGERVVFYYLAEKRVDFRELVKALARKYRSRIEMRQIGVRDEAKLLADYGDCGKTVCCGTHLTEMPPVSMKMAKLQKTSLDPNKLSGRCGRLKCCLRYEYETYKSYKKELPPVGSTIITSKGEAKVTNQEILSECVQVIYPDMKRTIVHKKDILEVIKKKRGENPAKQ</sequence>
<dbReference type="RefSeq" id="WP_278442111.1">
    <property type="nucleotide sequence ID" value="NZ_CAXAST010000004.1"/>
</dbReference>
<dbReference type="Pfam" id="PF04468">
    <property type="entry name" value="PSP1"/>
    <property type="match status" value="1"/>
</dbReference>
<gene>
    <name evidence="2" type="ORF">DIT97_13295</name>
</gene>
<evidence type="ECO:0000259" key="1">
    <source>
        <dbReference type="PROSITE" id="PS51411"/>
    </source>
</evidence>
<comment type="caution">
    <text evidence="2">The sequence shown here is derived from an EMBL/GenBank/DDBJ whole genome shotgun (WGS) entry which is preliminary data.</text>
</comment>
<reference evidence="2 3" key="1">
    <citation type="journal article" date="2018" name="Nat. Biotechnol.">
        <title>A standardized bacterial taxonomy based on genome phylogeny substantially revises the tree of life.</title>
        <authorList>
            <person name="Parks D.H."/>
            <person name="Chuvochina M."/>
            <person name="Waite D.W."/>
            <person name="Rinke C."/>
            <person name="Skarshewski A."/>
            <person name="Chaumeil P.A."/>
            <person name="Hugenholtz P."/>
        </authorList>
    </citation>
    <scope>NUCLEOTIDE SEQUENCE [LARGE SCALE GENOMIC DNA]</scope>
    <source>
        <strain evidence="2">UBA9375</strain>
    </source>
</reference>
<feature type="domain" description="PSP1 C-terminal" evidence="1">
    <location>
        <begin position="67"/>
        <end position="152"/>
    </location>
</feature>
<dbReference type="Proteomes" id="UP000263642">
    <property type="component" value="Unassembled WGS sequence"/>
</dbReference>
<proteinExistence type="predicted"/>
<dbReference type="AlphaFoldDB" id="A0A3D3R791"/>
<dbReference type="PANTHER" id="PTHR43830:SF3">
    <property type="entry name" value="PROTEIN PSP1"/>
    <property type="match status" value="1"/>
</dbReference>
<dbReference type="NCBIfam" id="NF041131">
    <property type="entry name" value="RicT_YaaT_fam"/>
    <property type="match status" value="1"/>
</dbReference>
<dbReference type="EMBL" id="DQAY01000076">
    <property type="protein sequence ID" value="HCO23968.1"/>
    <property type="molecule type" value="Genomic_DNA"/>
</dbReference>
<dbReference type="GO" id="GO:0005737">
    <property type="term" value="C:cytoplasm"/>
    <property type="evidence" value="ECO:0007669"/>
    <property type="project" value="TreeGrafter"/>
</dbReference>
<dbReference type="InterPro" id="IPR047767">
    <property type="entry name" value="PSP1-like"/>
</dbReference>
<organism evidence="2 3">
    <name type="scientific">Gimesia maris</name>
    <dbReference type="NCBI Taxonomy" id="122"/>
    <lineage>
        <taxon>Bacteria</taxon>
        <taxon>Pseudomonadati</taxon>
        <taxon>Planctomycetota</taxon>
        <taxon>Planctomycetia</taxon>
        <taxon>Planctomycetales</taxon>
        <taxon>Planctomycetaceae</taxon>
        <taxon>Gimesia</taxon>
    </lineage>
</organism>
<dbReference type="PANTHER" id="PTHR43830">
    <property type="entry name" value="PROTEIN PSP1"/>
    <property type="match status" value="1"/>
</dbReference>
<evidence type="ECO:0000313" key="3">
    <source>
        <dbReference type="Proteomes" id="UP000263642"/>
    </source>
</evidence>
<dbReference type="InterPro" id="IPR007557">
    <property type="entry name" value="PSP1_C"/>
</dbReference>